<accession>A0AAV4G527</accession>
<dbReference type="EMBL" id="BMAT01008184">
    <property type="protein sequence ID" value="GFR79776.1"/>
    <property type="molecule type" value="Genomic_DNA"/>
</dbReference>
<keyword evidence="1" id="KW-0808">Transferase</keyword>
<protein>
    <submittedName>
        <fullName evidence="1">RNA-directed DNA polymerase from mobile element jockey-like</fullName>
    </submittedName>
</protein>
<dbReference type="AlphaFoldDB" id="A0AAV4G527"/>
<name>A0AAV4G527_9GAST</name>
<keyword evidence="1" id="KW-0548">Nucleotidyltransferase</keyword>
<gene>
    <name evidence="1" type="ORF">ElyMa_004029500</name>
</gene>
<keyword evidence="1" id="KW-0695">RNA-directed DNA polymerase</keyword>
<proteinExistence type="predicted"/>
<dbReference type="GO" id="GO:0003964">
    <property type="term" value="F:RNA-directed DNA polymerase activity"/>
    <property type="evidence" value="ECO:0007669"/>
    <property type="project" value="UniProtKB-KW"/>
</dbReference>
<evidence type="ECO:0000313" key="2">
    <source>
        <dbReference type="Proteomes" id="UP000762676"/>
    </source>
</evidence>
<reference evidence="1 2" key="1">
    <citation type="journal article" date="2021" name="Elife">
        <title>Chloroplast acquisition without the gene transfer in kleptoplastic sea slugs, Plakobranchus ocellatus.</title>
        <authorList>
            <person name="Maeda T."/>
            <person name="Takahashi S."/>
            <person name="Yoshida T."/>
            <person name="Shimamura S."/>
            <person name="Takaki Y."/>
            <person name="Nagai Y."/>
            <person name="Toyoda A."/>
            <person name="Suzuki Y."/>
            <person name="Arimoto A."/>
            <person name="Ishii H."/>
            <person name="Satoh N."/>
            <person name="Nishiyama T."/>
            <person name="Hasebe M."/>
            <person name="Maruyama T."/>
            <person name="Minagawa J."/>
            <person name="Obokata J."/>
            <person name="Shigenobu S."/>
        </authorList>
    </citation>
    <scope>NUCLEOTIDE SEQUENCE [LARGE SCALE GENOMIC DNA]</scope>
</reference>
<evidence type="ECO:0000313" key="1">
    <source>
        <dbReference type="EMBL" id="GFR79776.1"/>
    </source>
</evidence>
<sequence length="184" mass="20329">MGRPASPGLNMSYEAASLKPLRYGLISVPGITSRRPVAGKCVIIQTTNYRKHLEGCANKIAKRNCILRKLARTTWGASQSVLQTSTLALSFNAAEYCAPAWTRSPNTKLVDVKQRESMRTVGGCLKSTPIQWLPTISSFAPPHDRRETIKGINDMADNIPLKQIYKEASTTRSQVKIPLLQCKD</sequence>
<comment type="caution">
    <text evidence="1">The sequence shown here is derived from an EMBL/GenBank/DDBJ whole genome shotgun (WGS) entry which is preliminary data.</text>
</comment>
<organism evidence="1 2">
    <name type="scientific">Elysia marginata</name>
    <dbReference type="NCBI Taxonomy" id="1093978"/>
    <lineage>
        <taxon>Eukaryota</taxon>
        <taxon>Metazoa</taxon>
        <taxon>Spiralia</taxon>
        <taxon>Lophotrochozoa</taxon>
        <taxon>Mollusca</taxon>
        <taxon>Gastropoda</taxon>
        <taxon>Heterobranchia</taxon>
        <taxon>Euthyneura</taxon>
        <taxon>Panpulmonata</taxon>
        <taxon>Sacoglossa</taxon>
        <taxon>Placobranchoidea</taxon>
        <taxon>Plakobranchidae</taxon>
        <taxon>Elysia</taxon>
    </lineage>
</organism>
<dbReference type="Proteomes" id="UP000762676">
    <property type="component" value="Unassembled WGS sequence"/>
</dbReference>
<keyword evidence="2" id="KW-1185">Reference proteome</keyword>